<dbReference type="GO" id="GO:0016747">
    <property type="term" value="F:acyltransferase activity, transferring groups other than amino-acyl groups"/>
    <property type="evidence" value="ECO:0007669"/>
    <property type="project" value="InterPro"/>
</dbReference>
<dbReference type="InterPro" id="IPR016181">
    <property type="entry name" value="Acyl_CoA_acyltransferase"/>
</dbReference>
<evidence type="ECO:0000313" key="2">
    <source>
        <dbReference type="EMBL" id="ACB77574.1"/>
    </source>
</evidence>
<accession>B1ZP85</accession>
<keyword evidence="3" id="KW-1185">Reference proteome</keyword>
<keyword evidence="2" id="KW-0808">Transferase</keyword>
<dbReference type="HOGENOM" id="CLU_013985_3_1_0"/>
<dbReference type="Pfam" id="PF13302">
    <property type="entry name" value="Acetyltransf_3"/>
    <property type="match status" value="1"/>
</dbReference>
<evidence type="ECO:0000313" key="3">
    <source>
        <dbReference type="Proteomes" id="UP000007013"/>
    </source>
</evidence>
<dbReference type="InterPro" id="IPR000182">
    <property type="entry name" value="GNAT_dom"/>
</dbReference>
<dbReference type="Gene3D" id="3.40.630.30">
    <property type="match status" value="1"/>
</dbReference>
<reference evidence="2 3" key="1">
    <citation type="journal article" date="2011" name="J. Bacteriol.">
        <title>Genome sequence of the verrucomicrobium Opitutus terrae PB90-1, an abundant inhabitant of rice paddy soil ecosystems.</title>
        <authorList>
            <person name="van Passel M.W."/>
            <person name="Kant R."/>
            <person name="Palva A."/>
            <person name="Copeland A."/>
            <person name="Lucas S."/>
            <person name="Lapidus A."/>
            <person name="Glavina del Rio T."/>
            <person name="Pitluck S."/>
            <person name="Goltsman E."/>
            <person name="Clum A."/>
            <person name="Sun H."/>
            <person name="Schmutz J."/>
            <person name="Larimer F.W."/>
            <person name="Land M.L."/>
            <person name="Hauser L."/>
            <person name="Kyrpides N."/>
            <person name="Mikhailova N."/>
            <person name="Richardson P.P."/>
            <person name="Janssen P.H."/>
            <person name="de Vos W.M."/>
            <person name="Smidt H."/>
        </authorList>
    </citation>
    <scope>NUCLEOTIDE SEQUENCE [LARGE SCALE GENOMIC DNA]</scope>
    <source>
        <strain evidence="3">DSM 11246 / JCM 15787 / PB90-1</strain>
    </source>
</reference>
<dbReference type="PANTHER" id="PTHR43792:SF1">
    <property type="entry name" value="N-ACETYLTRANSFERASE DOMAIN-CONTAINING PROTEIN"/>
    <property type="match status" value="1"/>
</dbReference>
<organism evidence="2 3">
    <name type="scientific">Opitutus terrae (strain DSM 11246 / JCM 15787 / PB90-1)</name>
    <dbReference type="NCBI Taxonomy" id="452637"/>
    <lineage>
        <taxon>Bacteria</taxon>
        <taxon>Pseudomonadati</taxon>
        <taxon>Verrucomicrobiota</taxon>
        <taxon>Opitutia</taxon>
        <taxon>Opitutales</taxon>
        <taxon>Opitutaceae</taxon>
        <taxon>Opitutus</taxon>
    </lineage>
</organism>
<dbReference type="STRING" id="452637.Oter_4301"/>
<dbReference type="EMBL" id="CP001032">
    <property type="protein sequence ID" value="ACB77574.1"/>
    <property type="molecule type" value="Genomic_DNA"/>
</dbReference>
<feature type="domain" description="N-acetyltransferase" evidence="1">
    <location>
        <begin position="4"/>
        <end position="161"/>
    </location>
</feature>
<dbReference type="Proteomes" id="UP000007013">
    <property type="component" value="Chromosome"/>
</dbReference>
<dbReference type="OrthoDB" id="9798081at2"/>
<dbReference type="AlphaFoldDB" id="B1ZP85"/>
<gene>
    <name evidence="2" type="ordered locus">Oter_4301</name>
</gene>
<dbReference type="RefSeq" id="WP_012377100.1">
    <property type="nucleotide sequence ID" value="NC_010571.1"/>
</dbReference>
<sequence>MERIALRQWRDSDLEPYVAMNRDPEVMRFFPARLEPEQSRASLERQRRFITERGWGLWAVDVDGTFAGFTGLSVPTFAAPFMPCVEIGWRLRREFWGRGIGFRAAQQALAYGFDTLHLAEIVSFTAAVNQRSRRLMERLGLVRDLTGDFDHPTIPLGHELRRHVLYRVSARLDNAGAFGHRAPLP</sequence>
<dbReference type="PROSITE" id="PS51186">
    <property type="entry name" value="GNAT"/>
    <property type="match status" value="1"/>
</dbReference>
<dbReference type="eggNOG" id="COG1670">
    <property type="taxonomic scope" value="Bacteria"/>
</dbReference>
<dbReference type="SUPFAM" id="SSF55729">
    <property type="entry name" value="Acyl-CoA N-acyltransferases (Nat)"/>
    <property type="match status" value="1"/>
</dbReference>
<dbReference type="PANTHER" id="PTHR43792">
    <property type="entry name" value="GNAT FAMILY, PUTATIVE (AFU_ORTHOLOGUE AFUA_3G00765)-RELATED-RELATED"/>
    <property type="match status" value="1"/>
</dbReference>
<evidence type="ECO:0000259" key="1">
    <source>
        <dbReference type="PROSITE" id="PS51186"/>
    </source>
</evidence>
<dbReference type="InterPro" id="IPR051531">
    <property type="entry name" value="N-acetyltransferase"/>
</dbReference>
<name>B1ZP85_OPITP</name>
<dbReference type="KEGG" id="ote:Oter_4301"/>
<protein>
    <submittedName>
        <fullName evidence="2">GCN5-related N-acetyltransferase</fullName>
    </submittedName>
</protein>
<proteinExistence type="predicted"/>